<gene>
    <name evidence="3" type="ORF">J2S55_000619</name>
</gene>
<dbReference type="RefSeq" id="WP_306857115.1">
    <property type="nucleotide sequence ID" value="NZ_JAUSRB010000001.1"/>
</dbReference>
<evidence type="ECO:0000256" key="2">
    <source>
        <dbReference type="SAM" id="Phobius"/>
    </source>
</evidence>
<keyword evidence="2" id="KW-1133">Transmembrane helix</keyword>
<keyword evidence="4" id="KW-1185">Reference proteome</keyword>
<feature type="compositionally biased region" description="Polar residues" evidence="1">
    <location>
        <begin position="211"/>
        <end position="220"/>
    </location>
</feature>
<protein>
    <submittedName>
        <fullName evidence="3">Outer membrane biosynthesis protein TonB</fullName>
    </submittedName>
</protein>
<feature type="compositionally biased region" description="Polar residues" evidence="1">
    <location>
        <begin position="82"/>
        <end position="99"/>
    </location>
</feature>
<evidence type="ECO:0000313" key="4">
    <source>
        <dbReference type="Proteomes" id="UP001230426"/>
    </source>
</evidence>
<dbReference type="PRINTS" id="PR01217">
    <property type="entry name" value="PRICHEXTENSN"/>
</dbReference>
<name>A0ABT9QWK5_9ACTN</name>
<evidence type="ECO:0000313" key="3">
    <source>
        <dbReference type="EMBL" id="MDP9861360.1"/>
    </source>
</evidence>
<evidence type="ECO:0000256" key="1">
    <source>
        <dbReference type="SAM" id="MobiDB-lite"/>
    </source>
</evidence>
<feature type="region of interest" description="Disordered" evidence="1">
    <location>
        <begin position="82"/>
        <end position="220"/>
    </location>
</feature>
<comment type="caution">
    <text evidence="3">The sequence shown here is derived from an EMBL/GenBank/DDBJ whole genome shotgun (WGS) entry which is preliminary data.</text>
</comment>
<dbReference type="Proteomes" id="UP001230426">
    <property type="component" value="Unassembled WGS sequence"/>
</dbReference>
<proteinExistence type="predicted"/>
<feature type="transmembrane region" description="Helical" evidence="2">
    <location>
        <begin position="46"/>
        <end position="68"/>
    </location>
</feature>
<feature type="compositionally biased region" description="Pro residues" evidence="1">
    <location>
        <begin position="132"/>
        <end position="159"/>
    </location>
</feature>
<dbReference type="EMBL" id="JAUSRB010000001">
    <property type="protein sequence ID" value="MDP9861360.1"/>
    <property type="molecule type" value="Genomic_DNA"/>
</dbReference>
<sequence length="220" mass="23174">MTESPDEYGELLRRVLSAEADSVVPSPDGLEIIRARVERRGLRGLMWWRAGASIAGAVLVAATVVMVVPEFREQVTRQVNDVNFTHSTPPDLSATSRAPSNGDDPLPVVTKPEPGTTAPLPTPTHSRSSAPHPKPSPKPTHKPTPTPEPTPSPTCPTTPPDGTVVEPEELTEECRTPAPTPRPSESSAPSGSPCSVEECPPTDDQSAPMPTETTSISSGG</sequence>
<reference evidence="3 4" key="1">
    <citation type="submission" date="2023-07" db="EMBL/GenBank/DDBJ databases">
        <title>Sequencing the genomes of 1000 actinobacteria strains.</title>
        <authorList>
            <person name="Klenk H.-P."/>
        </authorList>
    </citation>
    <scope>NUCLEOTIDE SEQUENCE [LARGE SCALE GENOMIC DNA]</scope>
    <source>
        <strain evidence="3 4">DSM 44109</strain>
    </source>
</reference>
<accession>A0ABT9QWK5</accession>
<feature type="compositionally biased region" description="Low complexity" evidence="1">
    <location>
        <begin position="183"/>
        <end position="195"/>
    </location>
</feature>
<keyword evidence="2" id="KW-0472">Membrane</keyword>
<organism evidence="3 4">
    <name type="scientific">Streptosporangium brasiliense</name>
    <dbReference type="NCBI Taxonomy" id="47480"/>
    <lineage>
        <taxon>Bacteria</taxon>
        <taxon>Bacillati</taxon>
        <taxon>Actinomycetota</taxon>
        <taxon>Actinomycetes</taxon>
        <taxon>Streptosporangiales</taxon>
        <taxon>Streptosporangiaceae</taxon>
        <taxon>Streptosporangium</taxon>
    </lineage>
</organism>
<keyword evidence="2" id="KW-0812">Transmembrane</keyword>